<dbReference type="InterPro" id="IPR013040">
    <property type="entry name" value="Coatomer_gsu_app_Ig-like_dom"/>
</dbReference>
<dbReference type="InterPro" id="IPR013041">
    <property type="entry name" value="Clathrin_app_Ig-like_sf"/>
</dbReference>
<dbReference type="PANTHER" id="PTHR12894">
    <property type="entry name" value="CNH DOMAIN CONTAINING"/>
    <property type="match status" value="1"/>
</dbReference>
<evidence type="ECO:0000313" key="2">
    <source>
        <dbReference type="EMBL" id="CAD9577435.1"/>
    </source>
</evidence>
<reference evidence="2" key="1">
    <citation type="submission" date="2021-01" db="EMBL/GenBank/DDBJ databases">
        <authorList>
            <person name="Corre E."/>
            <person name="Pelletier E."/>
            <person name="Niang G."/>
            <person name="Scheremetjew M."/>
            <person name="Finn R."/>
            <person name="Kale V."/>
            <person name="Holt S."/>
            <person name="Cochrane G."/>
            <person name="Meng A."/>
            <person name="Brown T."/>
            <person name="Cohen L."/>
        </authorList>
    </citation>
    <scope>NUCLEOTIDE SEQUENCE</scope>
    <source>
        <strain evidence="2">B650</strain>
    </source>
</reference>
<feature type="domain" description="Coatomer gamma subunit appendage Ig-like subdomain" evidence="1">
    <location>
        <begin position="388"/>
        <end position="523"/>
    </location>
</feature>
<dbReference type="InterPro" id="IPR032914">
    <property type="entry name" value="Vam6/VPS39/TRAP1"/>
</dbReference>
<dbReference type="EMBL" id="HBGY01014468">
    <property type="protein sequence ID" value="CAD9577435.1"/>
    <property type="molecule type" value="Transcribed_RNA"/>
</dbReference>
<name>A0A7S2KHW2_9STRA</name>
<gene>
    <name evidence="2" type="ORF">LDAN0321_LOCUS9361</name>
</gene>
<dbReference type="GO" id="GO:0005198">
    <property type="term" value="F:structural molecule activity"/>
    <property type="evidence" value="ECO:0007669"/>
    <property type="project" value="InterPro"/>
</dbReference>
<dbReference type="GO" id="GO:0006914">
    <property type="term" value="P:autophagy"/>
    <property type="evidence" value="ECO:0007669"/>
    <property type="project" value="TreeGrafter"/>
</dbReference>
<accession>A0A7S2KHW2</accession>
<dbReference type="AlphaFoldDB" id="A0A7S2KHW2"/>
<dbReference type="SUPFAM" id="SSF49348">
    <property type="entry name" value="Clathrin adaptor appendage domain"/>
    <property type="match status" value="1"/>
</dbReference>
<dbReference type="InterPro" id="IPR037067">
    <property type="entry name" value="Coatomer_gsu_app_sf"/>
</dbReference>
<organism evidence="2">
    <name type="scientific">Leptocylindrus danicus</name>
    <dbReference type="NCBI Taxonomy" id="163516"/>
    <lineage>
        <taxon>Eukaryota</taxon>
        <taxon>Sar</taxon>
        <taxon>Stramenopiles</taxon>
        <taxon>Ochrophyta</taxon>
        <taxon>Bacillariophyta</taxon>
        <taxon>Coscinodiscophyceae</taxon>
        <taxon>Chaetocerotophycidae</taxon>
        <taxon>Leptocylindrales</taxon>
        <taxon>Leptocylindraceae</taxon>
        <taxon>Leptocylindrus</taxon>
    </lineage>
</organism>
<sequence>MDNPNKSTAGGWSYAKYESYTARMLQELWSSGNEKLAKLVLKSSTTKKILEVNPKLGLSIFTGNHPSCEKEWREMKMHEDPLLHPIDPLKTVDRLKSVNPPKVLQSSTEGKSSESIASGTFDDGTIQLPLTTPLALAVTFLESAFGISSRRSPLDDVYTLLPPGTLLEERAPVCHDELTYLLLEGVISEKKGSGRDELNLSKYYQSKLRRFLSWPGAMYRSERILASLPTSFLREHALLLGRLGRHDEALRILYCDLSSLDLALKYCDMLHSRKIISQKRQISAYGDDKRCAYLPLVRVALSSKDSEKAAASAIKIISHRRDVIDRGEALRLLPGSIPLSAVARSFLIPALVESESEVRRLQIAASLLRTKYVDLKRSLTNAQITSQAQLQNVTALQKLDMGDLVKSSPSFKGRTSGSPAPSFPNITLIRHFFPRHLVIQARISNTTVDARILGDVAFVVAESSDESVVTPAVEIPIKTLPIDSTGSAWCALSVVPQRLDGAVGLTCELRYTILPVDITTGTPLSFAGGASGATTGRTFVEELQDIDVRQNDFKYF</sequence>
<dbReference type="Pfam" id="PF08752">
    <property type="entry name" value="COP-gamma_platf"/>
    <property type="match status" value="1"/>
</dbReference>
<evidence type="ECO:0000259" key="1">
    <source>
        <dbReference type="Pfam" id="PF08752"/>
    </source>
</evidence>
<protein>
    <recommendedName>
        <fullName evidence="1">Coatomer gamma subunit appendage Ig-like subdomain domain-containing protein</fullName>
    </recommendedName>
</protein>
<dbReference type="PANTHER" id="PTHR12894:SF27">
    <property type="entry name" value="TRANSFORMING GROWTH FACTOR-BETA RECEPTOR-ASSOCIATED PROTEIN 1"/>
    <property type="match status" value="1"/>
</dbReference>
<dbReference type="GO" id="GO:0030126">
    <property type="term" value="C:COPI vesicle coat"/>
    <property type="evidence" value="ECO:0007669"/>
    <property type="project" value="InterPro"/>
</dbReference>
<dbReference type="GO" id="GO:0034058">
    <property type="term" value="P:endosomal vesicle fusion"/>
    <property type="evidence" value="ECO:0007669"/>
    <property type="project" value="TreeGrafter"/>
</dbReference>
<dbReference type="Gene3D" id="2.60.40.1480">
    <property type="entry name" value="Coatomer, gamma subunit, appendage domain"/>
    <property type="match status" value="1"/>
</dbReference>
<dbReference type="GO" id="GO:0006886">
    <property type="term" value="P:intracellular protein transport"/>
    <property type="evidence" value="ECO:0007669"/>
    <property type="project" value="InterPro"/>
</dbReference>
<proteinExistence type="predicted"/>